<proteinExistence type="predicted"/>
<dbReference type="STRING" id="882.DVU_0131"/>
<dbReference type="PaxDb" id="882-DVU_0131"/>
<organism evidence="1 2">
    <name type="scientific">Nitratidesulfovibrio vulgaris (strain ATCC 29579 / DSM 644 / CCUG 34227 / NCIMB 8303 / VKM B-1760 / Hildenborough)</name>
    <name type="common">Desulfovibrio vulgaris</name>
    <dbReference type="NCBI Taxonomy" id="882"/>
    <lineage>
        <taxon>Bacteria</taxon>
        <taxon>Pseudomonadati</taxon>
        <taxon>Thermodesulfobacteriota</taxon>
        <taxon>Desulfovibrionia</taxon>
        <taxon>Desulfovibrionales</taxon>
        <taxon>Desulfovibrionaceae</taxon>
        <taxon>Nitratidesulfovibrio</taxon>
    </lineage>
</organism>
<gene>
    <name evidence="1" type="ordered locus">DVU_0131</name>
</gene>
<evidence type="ECO:0000313" key="2">
    <source>
        <dbReference type="Proteomes" id="UP000002194"/>
    </source>
</evidence>
<dbReference type="Proteomes" id="UP000002194">
    <property type="component" value="Chromosome"/>
</dbReference>
<sequence>MSHPLPQPCGGDTRSQKQRVCHTVPTGMVLFITNCSKRFL</sequence>
<dbReference type="KEGG" id="dvu:DVU_0131"/>
<dbReference type="AlphaFoldDB" id="Q72FT2"/>
<name>Q72FT2_NITV2</name>
<dbReference type="EMBL" id="AE017285">
    <property type="protein sequence ID" value="AAS94615.1"/>
    <property type="molecule type" value="Genomic_DNA"/>
</dbReference>
<keyword evidence="2" id="KW-1185">Reference proteome</keyword>
<accession>Q72FT2</accession>
<dbReference type="EnsemblBacteria" id="AAS94615">
    <property type="protein sequence ID" value="AAS94615"/>
    <property type="gene ID" value="DVU_0131"/>
</dbReference>
<dbReference type="HOGENOM" id="CLU_3288572_0_0_7"/>
<dbReference type="SMR" id="Q72FT2"/>
<reference evidence="1 2" key="1">
    <citation type="journal article" date="2004" name="Nat. Biotechnol.">
        <title>The genome sequence of the anaerobic, sulfate-reducing bacterium Desulfovibrio vulgaris Hildenborough.</title>
        <authorList>
            <person name="Heidelberg J.F."/>
            <person name="Seshadri R."/>
            <person name="Haveman S.A."/>
            <person name="Hemme C.L."/>
            <person name="Paulsen I.T."/>
            <person name="Kolonay J.F."/>
            <person name="Eisen J.A."/>
            <person name="Ward N."/>
            <person name="Methe B."/>
            <person name="Brinkac L.M."/>
            <person name="Daugherty S.C."/>
            <person name="Deboy R.T."/>
            <person name="Dodson R.J."/>
            <person name="Durkin A.S."/>
            <person name="Madupu R."/>
            <person name="Nelson W.C."/>
            <person name="Sullivan S.A."/>
            <person name="Fouts D."/>
            <person name="Haft D.H."/>
            <person name="Selengut J."/>
            <person name="Peterson J.D."/>
            <person name="Davidsen T.M."/>
            <person name="Zafar N."/>
            <person name="Zhou L."/>
            <person name="Radune D."/>
            <person name="Dimitrov G."/>
            <person name="Hance M."/>
            <person name="Tran K."/>
            <person name="Khouri H."/>
            <person name="Gill J."/>
            <person name="Utterback T.R."/>
            <person name="Feldblyum T.V."/>
            <person name="Wall J.D."/>
            <person name="Voordouw G."/>
            <person name="Fraser C.M."/>
        </authorList>
    </citation>
    <scope>NUCLEOTIDE SEQUENCE [LARGE SCALE GENOMIC DNA]</scope>
    <source>
        <strain evidence="2">ATCC 29579 / DSM 644 / NCIMB 8303 / VKM B-1760 / Hildenborough</strain>
    </source>
</reference>
<protein>
    <submittedName>
        <fullName evidence="1">Uncharacterized protein</fullName>
    </submittedName>
</protein>
<evidence type="ECO:0000313" key="1">
    <source>
        <dbReference type="EMBL" id="AAS94615.1"/>
    </source>
</evidence>